<evidence type="ECO:0000256" key="5">
    <source>
        <dbReference type="ARBA" id="ARBA00022777"/>
    </source>
</evidence>
<evidence type="ECO:0000313" key="11">
    <source>
        <dbReference type="EMBL" id="MST58932.1"/>
    </source>
</evidence>
<dbReference type="AlphaFoldDB" id="A0A6L5YMN9"/>
<evidence type="ECO:0000256" key="1">
    <source>
        <dbReference type="ARBA" id="ARBA00013247"/>
    </source>
</evidence>
<dbReference type="NCBIfam" id="NF005299">
    <property type="entry name" value="PRK06827.1"/>
    <property type="match status" value="1"/>
</dbReference>
<keyword evidence="3 8" id="KW-0545">Nucleotide biosynthesis</keyword>
<evidence type="ECO:0000256" key="4">
    <source>
        <dbReference type="ARBA" id="ARBA00022741"/>
    </source>
</evidence>
<dbReference type="Proteomes" id="UP000476055">
    <property type="component" value="Unassembled WGS sequence"/>
</dbReference>
<evidence type="ECO:0000256" key="3">
    <source>
        <dbReference type="ARBA" id="ARBA00022727"/>
    </source>
</evidence>
<comment type="similarity">
    <text evidence="8">Belongs to the ribose-phosphate pyrophosphokinase family.</text>
</comment>
<evidence type="ECO:0000256" key="8">
    <source>
        <dbReference type="RuleBase" id="RU004324"/>
    </source>
</evidence>
<evidence type="ECO:0000259" key="9">
    <source>
        <dbReference type="Pfam" id="PF00156"/>
    </source>
</evidence>
<keyword evidence="4" id="KW-0547">Nucleotide-binding</keyword>
<dbReference type="GO" id="GO:0005737">
    <property type="term" value="C:cytoplasm"/>
    <property type="evidence" value="ECO:0007669"/>
    <property type="project" value="TreeGrafter"/>
</dbReference>
<dbReference type="SMART" id="SM01400">
    <property type="entry name" value="Pribosyltran_N"/>
    <property type="match status" value="1"/>
</dbReference>
<dbReference type="PANTHER" id="PTHR10210">
    <property type="entry name" value="RIBOSE-PHOSPHATE DIPHOSPHOKINASE FAMILY MEMBER"/>
    <property type="match status" value="1"/>
</dbReference>
<dbReference type="GO" id="GO:0002189">
    <property type="term" value="C:ribose phosphate diphosphokinase complex"/>
    <property type="evidence" value="ECO:0007669"/>
    <property type="project" value="TreeGrafter"/>
</dbReference>
<proteinExistence type="inferred from homology"/>
<dbReference type="InterPro" id="IPR000836">
    <property type="entry name" value="PRTase_dom"/>
</dbReference>
<dbReference type="NCBIfam" id="TIGR01251">
    <property type="entry name" value="ribP_PPkin"/>
    <property type="match status" value="1"/>
</dbReference>
<dbReference type="InterPro" id="IPR005946">
    <property type="entry name" value="Rib-P_diPkinase"/>
</dbReference>
<comment type="catalytic activity">
    <reaction evidence="7">
        <text>D-ribose 5-phosphate + ATP = 5-phospho-alpha-D-ribose 1-diphosphate + AMP + H(+)</text>
        <dbReference type="Rhea" id="RHEA:15609"/>
        <dbReference type="ChEBI" id="CHEBI:15378"/>
        <dbReference type="ChEBI" id="CHEBI:30616"/>
        <dbReference type="ChEBI" id="CHEBI:58017"/>
        <dbReference type="ChEBI" id="CHEBI:78346"/>
        <dbReference type="ChEBI" id="CHEBI:456215"/>
        <dbReference type="EC" id="2.7.6.1"/>
    </reaction>
</comment>
<dbReference type="RefSeq" id="WP_154497633.1">
    <property type="nucleotide sequence ID" value="NZ_VUMU01000017.1"/>
</dbReference>
<dbReference type="GO" id="GO:0000287">
    <property type="term" value="F:magnesium ion binding"/>
    <property type="evidence" value="ECO:0007669"/>
    <property type="project" value="InterPro"/>
</dbReference>
<organism evidence="11 12">
    <name type="scientific">Waltera intestinalis</name>
    <dbReference type="NCBI Taxonomy" id="2606635"/>
    <lineage>
        <taxon>Bacteria</taxon>
        <taxon>Bacillati</taxon>
        <taxon>Bacillota</taxon>
        <taxon>Clostridia</taxon>
        <taxon>Lachnospirales</taxon>
        <taxon>Lachnospiraceae</taxon>
        <taxon>Waltera</taxon>
    </lineage>
</organism>
<dbReference type="GO" id="GO:0005524">
    <property type="term" value="F:ATP binding"/>
    <property type="evidence" value="ECO:0007669"/>
    <property type="project" value="UniProtKB-KW"/>
</dbReference>
<accession>A0A6L5YMN9</accession>
<name>A0A6L5YMN9_9FIRM</name>
<dbReference type="Pfam" id="PF13793">
    <property type="entry name" value="Pribosyltran_N"/>
    <property type="match status" value="1"/>
</dbReference>
<keyword evidence="6" id="KW-0067">ATP-binding</keyword>
<dbReference type="GO" id="GO:0016301">
    <property type="term" value="F:kinase activity"/>
    <property type="evidence" value="ECO:0007669"/>
    <property type="project" value="UniProtKB-KW"/>
</dbReference>
<dbReference type="CDD" id="cd06223">
    <property type="entry name" value="PRTases_typeI"/>
    <property type="match status" value="1"/>
</dbReference>
<evidence type="ECO:0000259" key="10">
    <source>
        <dbReference type="Pfam" id="PF13793"/>
    </source>
</evidence>
<evidence type="ECO:0000256" key="7">
    <source>
        <dbReference type="ARBA" id="ARBA00049535"/>
    </source>
</evidence>
<keyword evidence="12" id="KW-1185">Reference proteome</keyword>
<reference evidence="11 12" key="1">
    <citation type="submission" date="2019-08" db="EMBL/GenBank/DDBJ databases">
        <title>In-depth cultivation of the pig gut microbiome towards novel bacterial diversity and tailored functional studies.</title>
        <authorList>
            <person name="Wylensek D."/>
            <person name="Hitch T.C.A."/>
            <person name="Clavel T."/>
        </authorList>
    </citation>
    <scope>NUCLEOTIDE SEQUENCE [LARGE SCALE GENOMIC DNA]</scope>
    <source>
        <strain evidence="11 12">WCA3-601-WT-6H</strain>
    </source>
</reference>
<evidence type="ECO:0000313" key="12">
    <source>
        <dbReference type="Proteomes" id="UP000476055"/>
    </source>
</evidence>
<evidence type="ECO:0000256" key="2">
    <source>
        <dbReference type="ARBA" id="ARBA00022679"/>
    </source>
</evidence>
<keyword evidence="2" id="KW-0808">Transferase</keyword>
<evidence type="ECO:0000256" key="6">
    <source>
        <dbReference type="ARBA" id="ARBA00022840"/>
    </source>
</evidence>
<feature type="domain" description="Ribose-phosphate pyrophosphokinase N-terminal" evidence="10">
    <location>
        <begin position="17"/>
        <end position="167"/>
    </location>
</feature>
<dbReference type="GO" id="GO:0006015">
    <property type="term" value="P:5-phosphoribose 1-diphosphate biosynthetic process"/>
    <property type="evidence" value="ECO:0007669"/>
    <property type="project" value="TreeGrafter"/>
</dbReference>
<dbReference type="Gene3D" id="3.40.50.2020">
    <property type="match status" value="2"/>
</dbReference>
<dbReference type="PANTHER" id="PTHR10210:SF32">
    <property type="entry name" value="RIBOSE-PHOSPHATE PYROPHOSPHOKINASE 2"/>
    <property type="match status" value="1"/>
</dbReference>
<dbReference type="EC" id="2.7.6.1" evidence="1"/>
<dbReference type="EMBL" id="VUMU01000017">
    <property type="protein sequence ID" value="MST58932.1"/>
    <property type="molecule type" value="Genomic_DNA"/>
</dbReference>
<sequence>MPNLHELENAMPVAPLKIIALPSAEKMGRRINDYMVEFRKNIHNDKVKNDPAFHGYIESNYLVDVDVPRFGSGEAKAQIGETIRGKDLFILTDVCNHSITYNMNGYTNHMSPDDHYQDLKRVIAACNGKARRINVIMPFLYEGRQHRRSGRESLDCAYALEELRDMGIDNFITFDAHDPRVQNSTPLNGFDNFTTPYQFIKSLLNSEDDLIVDKDHLLVISPDEGALDRAIYFASVLGVDTGMFYKRRDYSTIVNGKNPIVAHEFLGDNIDGKDIIIIDDMISSGGSMLDTARQLKAMNARRVYICCTFGLFTDGLKNFDAAYEHGDFDKVITTNLTYLPPEIYTRPYFVEADMSKFIASLIDFMNHDASLSNVMATTDKIHGIVEAYNSRKDMNEFHF</sequence>
<feature type="domain" description="Phosphoribosyltransferase" evidence="9">
    <location>
        <begin position="216"/>
        <end position="309"/>
    </location>
</feature>
<dbReference type="InterPro" id="IPR029099">
    <property type="entry name" value="Pribosyltran_N"/>
</dbReference>
<dbReference type="GO" id="GO:0006164">
    <property type="term" value="P:purine nucleotide biosynthetic process"/>
    <property type="evidence" value="ECO:0007669"/>
    <property type="project" value="TreeGrafter"/>
</dbReference>
<dbReference type="SUPFAM" id="SSF53271">
    <property type="entry name" value="PRTase-like"/>
    <property type="match status" value="2"/>
</dbReference>
<dbReference type="GO" id="GO:0004749">
    <property type="term" value="F:ribose phosphate diphosphokinase activity"/>
    <property type="evidence" value="ECO:0007669"/>
    <property type="project" value="UniProtKB-EC"/>
</dbReference>
<gene>
    <name evidence="11" type="ORF">FYJ59_11895</name>
</gene>
<comment type="caution">
    <text evidence="11">The sequence shown here is derived from an EMBL/GenBank/DDBJ whole genome shotgun (WGS) entry which is preliminary data.</text>
</comment>
<protein>
    <recommendedName>
        <fullName evidence="1">ribose-phosphate diphosphokinase</fullName>
        <ecNumber evidence="1">2.7.6.1</ecNumber>
    </recommendedName>
</protein>
<dbReference type="Pfam" id="PF00156">
    <property type="entry name" value="Pribosyltran"/>
    <property type="match status" value="1"/>
</dbReference>
<keyword evidence="5 11" id="KW-0418">Kinase</keyword>
<dbReference type="InterPro" id="IPR029057">
    <property type="entry name" value="PRTase-like"/>
</dbReference>